<evidence type="ECO:0000313" key="7">
    <source>
        <dbReference type="EMBL" id="TGG92562.1"/>
    </source>
</evidence>
<dbReference type="FunFam" id="3.20.20.140:FF:000039">
    <property type="entry name" value="Adenine deaminase"/>
    <property type="match status" value="1"/>
</dbReference>
<accession>A0A4Z0W7J5</accession>
<keyword evidence="3 5" id="KW-0862">Zinc</keyword>
<dbReference type="EC" id="3.5.4.2" evidence="5"/>
<dbReference type="InterPro" id="IPR032466">
    <property type="entry name" value="Metal_Hydrolase"/>
</dbReference>
<dbReference type="OrthoDB" id="105475at2"/>
<keyword evidence="4 5" id="KW-0546">Nucleotide metabolism</keyword>
<dbReference type="PANTHER" id="PTHR43114">
    <property type="entry name" value="ADENINE DEAMINASE"/>
    <property type="match status" value="1"/>
</dbReference>
<evidence type="ECO:0000313" key="8">
    <source>
        <dbReference type="Proteomes" id="UP000297475"/>
    </source>
</evidence>
<dbReference type="GO" id="GO:0000034">
    <property type="term" value="F:adenine deaminase activity"/>
    <property type="evidence" value="ECO:0007669"/>
    <property type="project" value="UniProtKB-UniRule"/>
</dbReference>
<comment type="catalytic activity">
    <reaction evidence="5">
        <text>adenine + H2O + H(+) = hypoxanthine + NH4(+)</text>
        <dbReference type="Rhea" id="RHEA:23688"/>
        <dbReference type="ChEBI" id="CHEBI:15377"/>
        <dbReference type="ChEBI" id="CHEBI:15378"/>
        <dbReference type="ChEBI" id="CHEBI:16708"/>
        <dbReference type="ChEBI" id="CHEBI:17368"/>
        <dbReference type="ChEBI" id="CHEBI:28938"/>
        <dbReference type="EC" id="3.5.4.2"/>
    </reaction>
</comment>
<evidence type="ECO:0000256" key="4">
    <source>
        <dbReference type="ARBA" id="ARBA00023080"/>
    </source>
</evidence>
<dbReference type="InterPro" id="IPR001365">
    <property type="entry name" value="A_deaminase_dom"/>
</dbReference>
<keyword evidence="1 5" id="KW-0479">Metal-binding</keyword>
<dbReference type="GO" id="GO:0008270">
    <property type="term" value="F:zinc ion binding"/>
    <property type="evidence" value="ECO:0007669"/>
    <property type="project" value="UniProtKB-UniRule"/>
</dbReference>
<sequence length="359" mass="40654">MESGAVEVQNSSRRRTVESNNKDTLIKLAERLPKAELHLHIEGTLEPELMFALARRNGVPLPYDDVEAVRAAYQFSNLQEFLDLYYQGMSVLQTEQDYYDLTMAYLQRVAADNVVHTEIMFDPQAHLERGIAFDTLFSGIERALQDGEQQLGISYRLIMSFLRHLSEESAFEALKTAEPWLHRIDAVGLDSGEQGNPPDRFERVFARCRELGLKLTAHAGEEGPPDYVWQAIKGLQVERIDHGNRALEDAELVKALADRQFTLTVCPLSNLKLCVVNDLKEHPMLTMLESGLNATVNSDDPAYFGGYVNDNYRALIEHLPITREQLHTLVRNGFAGSWLSDREKQHHLAVLDSMFNGRG</sequence>
<comment type="cofactor">
    <cofactor evidence="5">
        <name>Zn(2+)</name>
        <dbReference type="ChEBI" id="CHEBI:29105"/>
    </cofactor>
    <text evidence="5">Binds 1 zinc ion per subunit.</text>
</comment>
<comment type="caution">
    <text evidence="7">The sequence shown here is derived from an EMBL/GenBank/DDBJ whole genome shotgun (WGS) entry which is preliminary data.</text>
</comment>
<feature type="binding site" evidence="5">
    <location>
        <position position="38"/>
    </location>
    <ligand>
        <name>Zn(2+)</name>
        <dbReference type="ChEBI" id="CHEBI:29105"/>
        <note>catalytic</note>
    </ligand>
</feature>
<comment type="function">
    <text evidence="5">Catalyzes the hydrolytic deamination of adenine to hypoxanthine. Plays an important role in the purine salvage pathway and in nitrogen catabolism.</text>
</comment>
<dbReference type="HAMAP" id="MF_01962">
    <property type="entry name" value="Adenine_deaminase"/>
    <property type="match status" value="1"/>
</dbReference>
<dbReference type="Gene3D" id="3.20.20.140">
    <property type="entry name" value="Metal-dependent hydrolases"/>
    <property type="match status" value="1"/>
</dbReference>
<dbReference type="NCBIfam" id="TIGR01430">
    <property type="entry name" value="aden_deam"/>
    <property type="match status" value="1"/>
</dbReference>
<reference evidence="7 8" key="1">
    <citation type="submission" date="2019-04" db="EMBL/GenBank/DDBJ databases">
        <title>Natronospirillum operosus gen. nov., sp. nov., a haloalkaliphilic satellite isolated from decaying biomass of laboratory culture of cyanobacterium Geitlerinema sp. and proposal of Natronospirillaceae fam. nov. and Saccharospirillaceae fam. nov.</title>
        <authorList>
            <person name="Kevbrin V."/>
            <person name="Boltyanskaya Y."/>
            <person name="Koziaeva V."/>
            <person name="Grouzdev D.S."/>
            <person name="Park M."/>
            <person name="Cho J."/>
        </authorList>
    </citation>
    <scope>NUCLEOTIDE SEQUENCE [LARGE SCALE GENOMIC DNA]</scope>
    <source>
        <strain evidence="7 8">G-116</strain>
    </source>
</reference>
<evidence type="ECO:0000259" key="6">
    <source>
        <dbReference type="Pfam" id="PF00962"/>
    </source>
</evidence>
<protein>
    <recommendedName>
        <fullName evidence="5">Adenine deaminase</fullName>
        <shortName evidence="5">ADE</shortName>
        <ecNumber evidence="5">3.5.4.2</ecNumber>
    </recommendedName>
    <alternativeName>
        <fullName evidence="5">Adenine aminohydrolase</fullName>
        <shortName evidence="5">AAH</shortName>
    </alternativeName>
</protein>
<dbReference type="EMBL" id="SRMF01000005">
    <property type="protein sequence ID" value="TGG92562.1"/>
    <property type="molecule type" value="Genomic_DNA"/>
</dbReference>
<gene>
    <name evidence="7" type="ORF">E4656_13330</name>
</gene>
<dbReference type="GO" id="GO:0043103">
    <property type="term" value="P:hypoxanthine salvage"/>
    <property type="evidence" value="ECO:0007669"/>
    <property type="project" value="UniProtKB-UniRule"/>
</dbReference>
<dbReference type="AlphaFoldDB" id="A0A4Z0W7J5"/>
<evidence type="ECO:0000256" key="5">
    <source>
        <dbReference type="HAMAP-Rule" id="MF_01962"/>
    </source>
</evidence>
<dbReference type="Pfam" id="PF00962">
    <property type="entry name" value="A_deaminase"/>
    <property type="match status" value="1"/>
</dbReference>
<dbReference type="NCBIfam" id="NF006850">
    <property type="entry name" value="PRK09358.1-6"/>
    <property type="match status" value="1"/>
</dbReference>
<keyword evidence="2 5" id="KW-0378">Hydrolase</keyword>
<dbReference type="PANTHER" id="PTHR43114:SF6">
    <property type="entry name" value="ADENINE DEAMINASE"/>
    <property type="match status" value="1"/>
</dbReference>
<dbReference type="InterPro" id="IPR028892">
    <property type="entry name" value="ADE"/>
</dbReference>
<comment type="similarity">
    <text evidence="5">Belongs to the metallo-dependent hydrolases superfamily. Adenosine and AMP deaminases family. Adenine deaminase type 2 subfamily.</text>
</comment>
<evidence type="ECO:0000256" key="3">
    <source>
        <dbReference type="ARBA" id="ARBA00022833"/>
    </source>
</evidence>
<evidence type="ECO:0000256" key="1">
    <source>
        <dbReference type="ARBA" id="ARBA00022723"/>
    </source>
</evidence>
<organism evidence="7 8">
    <name type="scientific">Natronospirillum operosum</name>
    <dbReference type="NCBI Taxonomy" id="2759953"/>
    <lineage>
        <taxon>Bacteria</taxon>
        <taxon>Pseudomonadati</taxon>
        <taxon>Pseudomonadota</taxon>
        <taxon>Gammaproteobacteria</taxon>
        <taxon>Oceanospirillales</taxon>
        <taxon>Natronospirillaceae</taxon>
        <taxon>Natronospirillum</taxon>
    </lineage>
</organism>
<feature type="binding site" evidence="5">
    <location>
        <position position="218"/>
    </location>
    <ligand>
        <name>Zn(2+)</name>
        <dbReference type="ChEBI" id="CHEBI:29105"/>
        <note>catalytic</note>
    </ligand>
</feature>
<feature type="binding site" evidence="5">
    <location>
        <position position="299"/>
    </location>
    <ligand>
        <name>Zn(2+)</name>
        <dbReference type="ChEBI" id="CHEBI:29105"/>
        <note>catalytic</note>
    </ligand>
</feature>
<evidence type="ECO:0000256" key="2">
    <source>
        <dbReference type="ARBA" id="ARBA00022801"/>
    </source>
</evidence>
<feature type="binding site" evidence="5">
    <location>
        <position position="40"/>
    </location>
    <ligand>
        <name>Zn(2+)</name>
        <dbReference type="ChEBI" id="CHEBI:29105"/>
        <note>catalytic</note>
    </ligand>
</feature>
<dbReference type="SUPFAM" id="SSF51556">
    <property type="entry name" value="Metallo-dependent hydrolases"/>
    <property type="match status" value="1"/>
</dbReference>
<feature type="site" description="Important for catalytic activity" evidence="5">
    <location>
        <position position="242"/>
    </location>
</feature>
<feature type="active site" description="Proton donor" evidence="5">
    <location>
        <position position="221"/>
    </location>
</feature>
<dbReference type="GO" id="GO:0009117">
    <property type="term" value="P:nucleotide metabolic process"/>
    <property type="evidence" value="ECO:0007669"/>
    <property type="project" value="UniProtKB-KW"/>
</dbReference>
<keyword evidence="8" id="KW-1185">Reference proteome</keyword>
<proteinExistence type="inferred from homology"/>
<dbReference type="InterPro" id="IPR006330">
    <property type="entry name" value="Ado/ade_deaminase"/>
</dbReference>
<dbReference type="GO" id="GO:0005829">
    <property type="term" value="C:cytosol"/>
    <property type="evidence" value="ECO:0007669"/>
    <property type="project" value="TreeGrafter"/>
</dbReference>
<feature type="binding site" evidence="5">
    <location>
        <position position="300"/>
    </location>
    <ligand>
        <name>substrate</name>
    </ligand>
</feature>
<dbReference type="GO" id="GO:0006146">
    <property type="term" value="P:adenine catabolic process"/>
    <property type="evidence" value="ECO:0007669"/>
    <property type="project" value="UniProtKB-UniRule"/>
</dbReference>
<feature type="domain" description="Adenosine deaminase" evidence="6">
    <location>
        <begin position="33"/>
        <end position="348"/>
    </location>
</feature>
<dbReference type="CDD" id="cd01320">
    <property type="entry name" value="ADA"/>
    <property type="match status" value="1"/>
</dbReference>
<dbReference type="Proteomes" id="UP000297475">
    <property type="component" value="Unassembled WGS sequence"/>
</dbReference>
<name>A0A4Z0W7J5_9GAMM</name>